<feature type="compositionally biased region" description="Polar residues" evidence="1">
    <location>
        <begin position="48"/>
        <end position="57"/>
    </location>
</feature>
<protein>
    <submittedName>
        <fullName evidence="2">Uncharacterized protein</fullName>
    </submittedName>
</protein>
<comment type="caution">
    <text evidence="2">The sequence shown here is derived from an EMBL/GenBank/DDBJ whole genome shotgun (WGS) entry which is preliminary data.</text>
</comment>
<feature type="region of interest" description="Disordered" evidence="1">
    <location>
        <begin position="36"/>
        <end position="61"/>
    </location>
</feature>
<evidence type="ECO:0000313" key="3">
    <source>
        <dbReference type="Proteomes" id="UP001151295"/>
    </source>
</evidence>
<dbReference type="Proteomes" id="UP001151295">
    <property type="component" value="Unassembled WGS sequence"/>
</dbReference>
<reference evidence="2" key="1">
    <citation type="submission" date="2022-07" db="EMBL/GenBank/DDBJ databases">
        <title>Phylogenomic reconstructions and comparative analyses of Kickxellomycotina fungi.</title>
        <authorList>
            <person name="Reynolds N.K."/>
            <person name="Stajich J.E."/>
            <person name="Barry K."/>
            <person name="Grigoriev I.V."/>
            <person name="Crous P."/>
            <person name="Smith M.E."/>
        </authorList>
    </citation>
    <scope>NUCLEOTIDE SEQUENCE</scope>
    <source>
        <strain evidence="2">BCRC 34882</strain>
    </source>
</reference>
<accession>A0ABQ8PFY3</accession>
<gene>
    <name evidence="2" type="ORF">EDC05_005305</name>
</gene>
<dbReference type="EMBL" id="JANBQD010000095">
    <property type="protein sequence ID" value="KAJ1988425.1"/>
    <property type="molecule type" value="Genomic_DNA"/>
</dbReference>
<sequence length="170" mass="18833">MSQNSGNKDYIPIPDAKHQPAQIPQALNKLDERFTKRDEHLDELSPGSMVQNSTLTSPPVKPHFSTLKMNDTAPIGLATSYTISTNQAKKSAPESDDIEARRELSSNLSKFNICSYGLARADSYDCLVNTIFFSTSKALTETRLATEIILRSPMEIGISFMAGYMKEKPD</sequence>
<name>A0ABQ8PFY3_9FUNG</name>
<feature type="region of interest" description="Disordered" evidence="1">
    <location>
        <begin position="1"/>
        <end position="23"/>
    </location>
</feature>
<evidence type="ECO:0000313" key="2">
    <source>
        <dbReference type="EMBL" id="KAJ1988425.1"/>
    </source>
</evidence>
<organism evidence="2 3">
    <name type="scientific">Coemansia umbellata</name>
    <dbReference type="NCBI Taxonomy" id="1424467"/>
    <lineage>
        <taxon>Eukaryota</taxon>
        <taxon>Fungi</taxon>
        <taxon>Fungi incertae sedis</taxon>
        <taxon>Zoopagomycota</taxon>
        <taxon>Kickxellomycotina</taxon>
        <taxon>Kickxellomycetes</taxon>
        <taxon>Kickxellales</taxon>
        <taxon>Kickxellaceae</taxon>
        <taxon>Coemansia</taxon>
    </lineage>
</organism>
<proteinExistence type="predicted"/>
<evidence type="ECO:0000256" key="1">
    <source>
        <dbReference type="SAM" id="MobiDB-lite"/>
    </source>
</evidence>
<keyword evidence="3" id="KW-1185">Reference proteome</keyword>